<feature type="compositionally biased region" description="Basic and acidic residues" evidence="3">
    <location>
        <begin position="743"/>
        <end position="758"/>
    </location>
</feature>
<dbReference type="Pfam" id="PF00076">
    <property type="entry name" value="RRM_1"/>
    <property type="match status" value="3"/>
</dbReference>
<feature type="region of interest" description="Disordered" evidence="3">
    <location>
        <begin position="965"/>
        <end position="1101"/>
    </location>
</feature>
<feature type="compositionally biased region" description="Basic and acidic residues" evidence="3">
    <location>
        <begin position="967"/>
        <end position="985"/>
    </location>
</feature>
<feature type="compositionally biased region" description="Low complexity" evidence="3">
    <location>
        <begin position="492"/>
        <end position="502"/>
    </location>
</feature>
<feature type="compositionally biased region" description="Basic and acidic residues" evidence="3">
    <location>
        <begin position="611"/>
        <end position="643"/>
    </location>
</feature>
<dbReference type="CDD" id="cd12350">
    <property type="entry name" value="RRM3_SHARP"/>
    <property type="match status" value="1"/>
</dbReference>
<dbReference type="EMBL" id="QCYY01003567">
    <property type="protein sequence ID" value="ROT62649.1"/>
    <property type="molecule type" value="Genomic_DNA"/>
</dbReference>
<feature type="domain" description="RRM" evidence="4">
    <location>
        <begin position="217"/>
        <end position="291"/>
    </location>
</feature>
<evidence type="ECO:0000256" key="1">
    <source>
        <dbReference type="ARBA" id="ARBA00022884"/>
    </source>
</evidence>
<evidence type="ECO:0000256" key="2">
    <source>
        <dbReference type="PROSITE-ProRule" id="PRU00176"/>
    </source>
</evidence>
<proteinExistence type="predicted"/>
<feature type="domain" description="RRM" evidence="4">
    <location>
        <begin position="115"/>
        <end position="193"/>
    </location>
</feature>
<dbReference type="PANTHER" id="PTHR23189">
    <property type="entry name" value="RNA RECOGNITION MOTIF-CONTAINING"/>
    <property type="match status" value="1"/>
</dbReference>
<reference evidence="5 6" key="2">
    <citation type="submission" date="2019-01" db="EMBL/GenBank/DDBJ databases">
        <title>The decoding of complex shrimp genome reveals the adaptation for benthos swimmer, frequently molting mechanism and breeding impact on genome.</title>
        <authorList>
            <person name="Sun Y."/>
            <person name="Gao Y."/>
            <person name="Yu Y."/>
        </authorList>
    </citation>
    <scope>NUCLEOTIDE SEQUENCE [LARGE SCALE GENOMIC DNA]</scope>
    <source>
        <tissue evidence="5">Muscle</tissue>
    </source>
</reference>
<feature type="domain" description="RRM" evidence="4">
    <location>
        <begin position="295"/>
        <end position="367"/>
    </location>
</feature>
<keyword evidence="1 2" id="KW-0694">RNA-binding</keyword>
<feature type="compositionally biased region" description="Basic and acidic residues" evidence="3">
    <location>
        <begin position="786"/>
        <end position="795"/>
    </location>
</feature>
<feature type="compositionally biased region" description="Polar residues" evidence="3">
    <location>
        <begin position="907"/>
        <end position="919"/>
    </location>
</feature>
<dbReference type="OrthoDB" id="6407164at2759"/>
<sequence>MDLELGLQECVEFTQMTVIKTSLVEVGYDYIQEGPMVVDDQTRETIDGEIPSIGIHTKTLMLKKRWWYGEGLCHLPPLHLPSNALLLLGPQEYLLAVVIWARGDMPVDLEEKRPVAICVRNLPPWSTETSLREGLFHDYKKHGKVMAVRLLGSGNDRFAVVCFKKPEDAEKALDASREKLFFGVKIQVAPHEGVELDESECRAYDVEVDEYHPRATRTLFIGNLEKDVTIEDLKKHFEQFGDIIEIDIKKQSVSTFAFCQYSDIRSVVRAMRQMDGEHLGANRIKLGFGKSMPTRCVWIDGVPENLSEQQLYEQFSRFGPVAHTIIDREKGHALIFYEAEKCASNAVIEMRGRVLNGRKIQIDFASRECQVAFFDHLSKQGHPLPAERPWERRELDKEPGRYEGTANRYNSRYERARRESAAFPARPATNNRTSTYNSSGNRSRGRYDNYDEFAPGRSYDEYSQGSGASYEDSYERELREYAGSQRYGDGVGTAANNATAAGSCRRHSFSPARRRDDRSPGSQRAHSRDRSSLSPSARTQYEENETGVRRTARRSTSDHDSFHSQSPPGSRAASPPPPPRPAKSGSGSSRLAPPPRSPGTPVAASPSREVTLLDDRSLPAPGDYRRRTSDLKDLVVRVSDVRRPPPAPPESPHRTGPHRIHRSSHTEDGEDVVSSSSGGGGGPQDPRLMHRRGADDPPSSGDERPPDPERPHKKARYSEANYEKSISVKRMADSSDAVPNFRRPHDARREGRLLRRSGDPLLPPPRHSEEGLHDPRYRRASLPDSDDIHWRRDAVHVSSSCDAAADHSDASPPGTPVRDERDDSTEPPPSTSPKGANMLRSPPFSGGNSAVRSDVREVGGVVLDTPMSPGPRDSPSDSEESPHSPCSPSIDLEQRIRALDEKYEKWSGSSRVVGNNLSAPVNEAVNDSGSSSGGSGGKNARLPRILDLDELRSQPSDIVKSLLSKRSVFDEDSKRLENVGDKYEPKPFTATPRTSRVGSLLPSPPVVSVQVPRLPTTPPAVPSATPISSLPGVRLSSQQSQQPLTSSPSQVPRVCVSVPQVSKSQGLSPLHRPAVSQAVRPPASSPGFSPGVSPGVSPAHPPHLSPVTPEILLLTMYLRGVAVMHSHC</sequence>
<protein>
    <recommendedName>
        <fullName evidence="4">RRM domain-containing protein</fullName>
    </recommendedName>
</protein>
<dbReference type="InterPro" id="IPR035979">
    <property type="entry name" value="RBD_domain_sf"/>
</dbReference>
<feature type="compositionally biased region" description="Low complexity" evidence="3">
    <location>
        <begin position="1022"/>
        <end position="1050"/>
    </location>
</feature>
<dbReference type="SMART" id="SM00360">
    <property type="entry name" value="RRM"/>
    <property type="match status" value="3"/>
</dbReference>
<accession>A0A3R7PXM7</accession>
<dbReference type="GO" id="GO:0003723">
    <property type="term" value="F:RNA binding"/>
    <property type="evidence" value="ECO:0007669"/>
    <property type="project" value="UniProtKB-UniRule"/>
</dbReference>
<dbReference type="Proteomes" id="UP000283509">
    <property type="component" value="Unassembled WGS sequence"/>
</dbReference>
<feature type="compositionally biased region" description="Basic and acidic residues" evidence="3">
    <location>
        <begin position="388"/>
        <end position="401"/>
    </location>
</feature>
<keyword evidence="6" id="KW-1185">Reference proteome</keyword>
<evidence type="ECO:0000259" key="4">
    <source>
        <dbReference type="PROSITE" id="PS50102"/>
    </source>
</evidence>
<dbReference type="STRING" id="6689.A0A3R7PXM7"/>
<dbReference type="SUPFAM" id="SSF54928">
    <property type="entry name" value="RNA-binding domain, RBD"/>
    <property type="match status" value="2"/>
</dbReference>
<reference evidence="5 6" key="1">
    <citation type="submission" date="2018-04" db="EMBL/GenBank/DDBJ databases">
        <authorList>
            <person name="Zhang X."/>
            <person name="Yuan J."/>
            <person name="Li F."/>
            <person name="Xiang J."/>
        </authorList>
    </citation>
    <scope>NUCLEOTIDE SEQUENCE [LARGE SCALE GENOMIC DNA]</scope>
    <source>
        <tissue evidence="5">Muscle</tissue>
    </source>
</reference>
<organism evidence="5 6">
    <name type="scientific">Penaeus vannamei</name>
    <name type="common">Whiteleg shrimp</name>
    <name type="synonym">Litopenaeus vannamei</name>
    <dbReference type="NCBI Taxonomy" id="6689"/>
    <lineage>
        <taxon>Eukaryota</taxon>
        <taxon>Metazoa</taxon>
        <taxon>Ecdysozoa</taxon>
        <taxon>Arthropoda</taxon>
        <taxon>Crustacea</taxon>
        <taxon>Multicrustacea</taxon>
        <taxon>Malacostraca</taxon>
        <taxon>Eumalacostraca</taxon>
        <taxon>Eucarida</taxon>
        <taxon>Decapoda</taxon>
        <taxon>Dendrobranchiata</taxon>
        <taxon>Penaeoidea</taxon>
        <taxon>Penaeidae</taxon>
        <taxon>Penaeus</taxon>
    </lineage>
</organism>
<feature type="compositionally biased region" description="Basic and acidic residues" evidence="3">
    <location>
        <begin position="411"/>
        <end position="420"/>
    </location>
</feature>
<evidence type="ECO:0000256" key="3">
    <source>
        <dbReference type="SAM" id="MobiDB-lite"/>
    </source>
</evidence>
<feature type="compositionally biased region" description="Basic and acidic residues" evidence="3">
    <location>
        <begin position="766"/>
        <end position="777"/>
    </location>
</feature>
<gene>
    <name evidence="5" type="ORF">C7M84_019490</name>
</gene>
<dbReference type="FunFam" id="3.30.70.330:FF:000088">
    <property type="entry name" value="msx2-interacting protein-like isoform X1"/>
    <property type="match status" value="1"/>
</dbReference>
<dbReference type="FunFam" id="3.30.70.330:FF:000143">
    <property type="entry name" value="msx2-interacting protein-like isoform X1"/>
    <property type="match status" value="1"/>
</dbReference>
<feature type="compositionally biased region" description="Polar residues" evidence="3">
    <location>
        <begin position="428"/>
        <end position="442"/>
    </location>
</feature>
<feature type="region of interest" description="Disordered" evidence="3">
    <location>
        <begin position="384"/>
        <end position="941"/>
    </location>
</feature>
<comment type="caution">
    <text evidence="5">The sequence shown here is derived from an EMBL/GenBank/DDBJ whole genome shotgun (WGS) entry which is preliminary data.</text>
</comment>
<feature type="compositionally biased region" description="Basic and acidic residues" evidence="3">
    <location>
        <begin position="892"/>
        <end position="905"/>
    </location>
</feature>
<feature type="compositionally biased region" description="Low complexity" evidence="3">
    <location>
        <begin position="1081"/>
        <end position="1098"/>
    </location>
</feature>
<dbReference type="AlphaFoldDB" id="A0A3R7PXM7"/>
<dbReference type="Gene3D" id="3.30.70.330">
    <property type="match status" value="3"/>
</dbReference>
<dbReference type="InterPro" id="IPR012677">
    <property type="entry name" value="Nucleotide-bd_a/b_plait_sf"/>
</dbReference>
<dbReference type="InterPro" id="IPR000504">
    <property type="entry name" value="RRM_dom"/>
</dbReference>
<dbReference type="PROSITE" id="PS50102">
    <property type="entry name" value="RRM"/>
    <property type="match status" value="3"/>
</dbReference>
<evidence type="ECO:0000313" key="5">
    <source>
        <dbReference type="EMBL" id="ROT62649.1"/>
    </source>
</evidence>
<name>A0A3R7PXM7_PENVA</name>
<dbReference type="InterPro" id="IPR034174">
    <property type="entry name" value="SHARP_RRM3"/>
</dbReference>
<feature type="compositionally biased region" description="Low complexity" evidence="3">
    <location>
        <begin position="564"/>
        <end position="573"/>
    </location>
</feature>
<feature type="compositionally biased region" description="Low complexity" evidence="3">
    <location>
        <begin position="995"/>
        <end position="1014"/>
    </location>
</feature>
<evidence type="ECO:0000313" key="6">
    <source>
        <dbReference type="Proteomes" id="UP000283509"/>
    </source>
</evidence>
<feature type="compositionally biased region" description="Basic and acidic residues" evidence="3">
    <location>
        <begin position="701"/>
        <end position="710"/>
    </location>
</feature>